<proteinExistence type="inferred from homology"/>
<evidence type="ECO:0000313" key="13">
    <source>
        <dbReference type="Proteomes" id="UP000464374"/>
    </source>
</evidence>
<evidence type="ECO:0000256" key="3">
    <source>
        <dbReference type="ARBA" id="ARBA00022448"/>
    </source>
</evidence>
<comment type="similarity">
    <text evidence="2">Belongs to the ABC transporter superfamily.</text>
</comment>
<comment type="subcellular location">
    <subcellularLocation>
        <location evidence="1">Cell membrane</location>
        <topology evidence="1">Peripheral membrane protein</topology>
    </subcellularLocation>
</comment>
<dbReference type="GO" id="GO:0042626">
    <property type="term" value="F:ATPase-coupled transmembrane transporter activity"/>
    <property type="evidence" value="ECO:0007669"/>
    <property type="project" value="TreeGrafter"/>
</dbReference>
<dbReference type="GO" id="GO:0043190">
    <property type="term" value="C:ATP-binding cassette (ABC) transporter complex"/>
    <property type="evidence" value="ECO:0007669"/>
    <property type="project" value="TreeGrafter"/>
</dbReference>
<comment type="function">
    <text evidence="10">Probably part of an ABC transporter complex. Responsible for energy coupling to the transport system.</text>
</comment>
<dbReference type="PROSITE" id="PS00211">
    <property type="entry name" value="ABC_TRANSPORTER_1"/>
    <property type="match status" value="1"/>
</dbReference>
<dbReference type="GO" id="GO:0016887">
    <property type="term" value="F:ATP hydrolysis activity"/>
    <property type="evidence" value="ECO:0007669"/>
    <property type="project" value="InterPro"/>
</dbReference>
<dbReference type="InterPro" id="IPR003593">
    <property type="entry name" value="AAA+_ATPase"/>
</dbReference>
<feature type="domain" description="ABC transporter" evidence="11">
    <location>
        <begin position="2"/>
        <end position="241"/>
    </location>
</feature>
<dbReference type="PANTHER" id="PTHR43553">
    <property type="entry name" value="HEAVY METAL TRANSPORTER"/>
    <property type="match status" value="1"/>
</dbReference>
<evidence type="ECO:0000256" key="6">
    <source>
        <dbReference type="ARBA" id="ARBA00022741"/>
    </source>
</evidence>
<name>A0A6P1Y287_9SPIR</name>
<sequence>MIHIQNVSFTYEQADTPSLKNINLSVKTGECVLLCGKSGCGKTTLIRLLCGMLPDFYNGVFTGSVSVKGIDPVTAPMYEIAKTVGTVFQNPRTQFYTVNTTSEIAFGCENFGMEPKLIQDRVYETADALHINSLLDRNIFQLSGGENQKIAFASIYAVNPDIYVLDEPSSNLDNHAINELRSILQFLKAHGKTIVIAEHRIRYLKELADRAVYMKEGQIEKEYTMQELDSMSIAERMETGIRPVSLGGFSSIIKEQGESSGDIGADASIQMEDVCFSYTKYKGQPSLTIPEACFPAGTVIAVTGNNGAGKSTLVSVVGGLLKNKKGTVKLNGNIQSAKERLFVSYMVMQEVNHQLFTDSVKEEIVLGVKNPDEEALHAVLTKMDIERLKDRHPMTLSGGQKQRVAIAAAVFCKKKILIFDEPTSGLDFFHMMQTAELIKTLKADDTYIFVITHDYELIATACDIAVEVKNGRIESQYVLNTKGIQQLQNSIFS</sequence>
<dbReference type="AlphaFoldDB" id="A0A6P1Y287"/>
<dbReference type="GO" id="GO:0005524">
    <property type="term" value="F:ATP binding"/>
    <property type="evidence" value="ECO:0007669"/>
    <property type="project" value="UniProtKB-KW"/>
</dbReference>
<evidence type="ECO:0000256" key="8">
    <source>
        <dbReference type="ARBA" id="ARBA00022967"/>
    </source>
</evidence>
<keyword evidence="7 12" id="KW-0067">ATP-binding</keyword>
<evidence type="ECO:0000256" key="2">
    <source>
        <dbReference type="ARBA" id="ARBA00005417"/>
    </source>
</evidence>
<dbReference type="EMBL" id="CP048020">
    <property type="protein sequence ID" value="QHX43986.1"/>
    <property type="molecule type" value="Genomic_DNA"/>
</dbReference>
<dbReference type="PROSITE" id="PS50893">
    <property type="entry name" value="ABC_TRANSPORTER_2"/>
    <property type="match status" value="2"/>
</dbReference>
<dbReference type="Proteomes" id="UP000464374">
    <property type="component" value="Chromosome"/>
</dbReference>
<keyword evidence="5" id="KW-0677">Repeat</keyword>
<dbReference type="CDD" id="cd03225">
    <property type="entry name" value="ABC_cobalt_CbiO_domain1"/>
    <property type="match status" value="1"/>
</dbReference>
<accession>A0A6P1Y287</accession>
<evidence type="ECO:0000256" key="9">
    <source>
        <dbReference type="ARBA" id="ARBA00023136"/>
    </source>
</evidence>
<dbReference type="InterPro" id="IPR050095">
    <property type="entry name" value="ECF_ABC_transporter_ATP-bd"/>
</dbReference>
<keyword evidence="6" id="KW-0547">Nucleotide-binding</keyword>
<keyword evidence="8" id="KW-1278">Translocase</keyword>
<dbReference type="KEGG" id="trz:GWP43_11620"/>
<reference evidence="12 13" key="1">
    <citation type="submission" date="2020-01" db="EMBL/GenBank/DDBJ databases">
        <title>Complete genome sequence of a human oral phylogroup 1 Treponema sp. strain ATCC 700766, originally isolated from periodontitis dental plaque.</title>
        <authorList>
            <person name="Chan Y."/>
            <person name="Huo Y.-B."/>
            <person name="Yu X.-L."/>
            <person name="Zeng H."/>
            <person name="Leung W.-K."/>
            <person name="Watt R.M."/>
        </authorList>
    </citation>
    <scope>NUCLEOTIDE SEQUENCE [LARGE SCALE GENOMIC DNA]</scope>
    <source>
        <strain evidence="12 13">OMZ 804</strain>
    </source>
</reference>
<dbReference type="SUPFAM" id="SSF52540">
    <property type="entry name" value="P-loop containing nucleoside triphosphate hydrolases"/>
    <property type="match status" value="2"/>
</dbReference>
<evidence type="ECO:0000256" key="1">
    <source>
        <dbReference type="ARBA" id="ARBA00004202"/>
    </source>
</evidence>
<dbReference type="Pfam" id="PF00005">
    <property type="entry name" value="ABC_tran"/>
    <property type="match status" value="2"/>
</dbReference>
<evidence type="ECO:0000313" key="12">
    <source>
        <dbReference type="EMBL" id="QHX43986.1"/>
    </source>
</evidence>
<evidence type="ECO:0000256" key="5">
    <source>
        <dbReference type="ARBA" id="ARBA00022737"/>
    </source>
</evidence>
<keyword evidence="9" id="KW-0472">Membrane</keyword>
<dbReference type="CDD" id="cd03226">
    <property type="entry name" value="ABC_cobalt_CbiO_domain2"/>
    <property type="match status" value="1"/>
</dbReference>
<dbReference type="InterPro" id="IPR015856">
    <property type="entry name" value="ABC_transpr_CbiO/EcfA_su"/>
</dbReference>
<evidence type="ECO:0000259" key="11">
    <source>
        <dbReference type="PROSITE" id="PS50893"/>
    </source>
</evidence>
<dbReference type="PANTHER" id="PTHR43553:SF23">
    <property type="entry name" value="ABC TRANSPORTER ATP-BINDING COMPONENT"/>
    <property type="match status" value="1"/>
</dbReference>
<dbReference type="InterPro" id="IPR003439">
    <property type="entry name" value="ABC_transporter-like_ATP-bd"/>
</dbReference>
<dbReference type="InterPro" id="IPR017871">
    <property type="entry name" value="ABC_transporter-like_CS"/>
</dbReference>
<protein>
    <submittedName>
        <fullName evidence="12">Energy-coupling factor ABC transporter ATP-binding protein</fullName>
    </submittedName>
</protein>
<evidence type="ECO:0000256" key="10">
    <source>
        <dbReference type="ARBA" id="ARBA00025157"/>
    </source>
</evidence>
<evidence type="ECO:0000256" key="7">
    <source>
        <dbReference type="ARBA" id="ARBA00022840"/>
    </source>
</evidence>
<dbReference type="SMART" id="SM00382">
    <property type="entry name" value="AAA"/>
    <property type="match status" value="2"/>
</dbReference>
<keyword evidence="3" id="KW-0813">Transport</keyword>
<dbReference type="RefSeq" id="WP_162664287.1">
    <property type="nucleotide sequence ID" value="NZ_CP048020.1"/>
</dbReference>
<dbReference type="InterPro" id="IPR027417">
    <property type="entry name" value="P-loop_NTPase"/>
</dbReference>
<feature type="domain" description="ABC transporter" evidence="11">
    <location>
        <begin position="269"/>
        <end position="491"/>
    </location>
</feature>
<keyword evidence="4" id="KW-1003">Cell membrane</keyword>
<gene>
    <name evidence="12" type="ORF">GWP43_11620</name>
</gene>
<dbReference type="Gene3D" id="3.40.50.300">
    <property type="entry name" value="P-loop containing nucleotide triphosphate hydrolases"/>
    <property type="match status" value="2"/>
</dbReference>
<evidence type="ECO:0000256" key="4">
    <source>
        <dbReference type="ARBA" id="ARBA00022475"/>
    </source>
</evidence>
<organism evidence="12 13">
    <name type="scientific">Treponema vincentii</name>
    <dbReference type="NCBI Taxonomy" id="69710"/>
    <lineage>
        <taxon>Bacteria</taxon>
        <taxon>Pseudomonadati</taxon>
        <taxon>Spirochaetota</taxon>
        <taxon>Spirochaetia</taxon>
        <taxon>Spirochaetales</taxon>
        <taxon>Treponemataceae</taxon>
        <taxon>Treponema</taxon>
    </lineage>
</organism>